<keyword evidence="8" id="KW-1185">Reference proteome</keyword>
<dbReference type="InterPro" id="IPR004603">
    <property type="entry name" value="DNA_mismatch_endonuc_vsr"/>
</dbReference>
<organism evidence="7 8">
    <name type="scientific">Chitinophaga dinghuensis</name>
    <dbReference type="NCBI Taxonomy" id="1539050"/>
    <lineage>
        <taxon>Bacteria</taxon>
        <taxon>Pseudomonadati</taxon>
        <taxon>Bacteroidota</taxon>
        <taxon>Chitinophagia</taxon>
        <taxon>Chitinophagales</taxon>
        <taxon>Chitinophagaceae</taxon>
        <taxon>Chitinophaga</taxon>
    </lineage>
</organism>
<dbReference type="CDD" id="cd00221">
    <property type="entry name" value="Vsr"/>
    <property type="match status" value="1"/>
</dbReference>
<keyword evidence="2 6" id="KW-0255">Endonuclease</keyword>
<gene>
    <name evidence="7" type="ORF">CLV59_103583</name>
</gene>
<evidence type="ECO:0000256" key="1">
    <source>
        <dbReference type="ARBA" id="ARBA00022722"/>
    </source>
</evidence>
<dbReference type="OrthoDB" id="9801520at2"/>
<keyword evidence="5 6" id="KW-0234">DNA repair</keyword>
<evidence type="ECO:0000256" key="2">
    <source>
        <dbReference type="ARBA" id="ARBA00022759"/>
    </source>
</evidence>
<comment type="caution">
    <text evidence="7">The sequence shown here is derived from an EMBL/GenBank/DDBJ whole genome shotgun (WGS) entry which is preliminary data.</text>
</comment>
<evidence type="ECO:0000256" key="6">
    <source>
        <dbReference type="PIRNR" id="PIRNR018267"/>
    </source>
</evidence>
<keyword evidence="1 6" id="KW-0540">Nuclease</keyword>
<accession>A0A327W6G9</accession>
<evidence type="ECO:0000313" key="7">
    <source>
        <dbReference type="EMBL" id="RAJ83614.1"/>
    </source>
</evidence>
<dbReference type="AlphaFoldDB" id="A0A327W6G9"/>
<dbReference type="PIRSF" id="PIRSF018267">
    <property type="entry name" value="VSR_endonuc"/>
    <property type="match status" value="1"/>
</dbReference>
<sequence>MADVHTREVRSYNMSRIKNKNTALEMCVRKYLHALGFRYRVHVKELAGRPDIVLPKYNTVLFINGCFWHGHNNCQLFVVPKTDTKKWLDKINKNIENDRNALALLTAEGWKVVVVWECTLKPKLRETTLAGLARLIKENYR</sequence>
<dbReference type="InterPro" id="IPR011335">
    <property type="entry name" value="Restrct_endonuc-II-like"/>
</dbReference>
<evidence type="ECO:0000313" key="8">
    <source>
        <dbReference type="Proteomes" id="UP000249819"/>
    </source>
</evidence>
<dbReference type="GO" id="GO:0016787">
    <property type="term" value="F:hydrolase activity"/>
    <property type="evidence" value="ECO:0007669"/>
    <property type="project" value="UniProtKB-KW"/>
</dbReference>
<dbReference type="Proteomes" id="UP000249819">
    <property type="component" value="Unassembled WGS sequence"/>
</dbReference>
<dbReference type="EMBL" id="QLMA01000003">
    <property type="protein sequence ID" value="RAJ83614.1"/>
    <property type="molecule type" value="Genomic_DNA"/>
</dbReference>
<comment type="similarity">
    <text evidence="6">Belongs to the vsr family.</text>
</comment>
<dbReference type="GO" id="GO:0006298">
    <property type="term" value="P:mismatch repair"/>
    <property type="evidence" value="ECO:0007669"/>
    <property type="project" value="UniProtKB-UniRule"/>
</dbReference>
<evidence type="ECO:0000256" key="5">
    <source>
        <dbReference type="ARBA" id="ARBA00023204"/>
    </source>
</evidence>
<dbReference type="RefSeq" id="WP_111592250.1">
    <property type="nucleotide sequence ID" value="NZ_QLMA01000003.1"/>
</dbReference>
<dbReference type="GO" id="GO:0004519">
    <property type="term" value="F:endonuclease activity"/>
    <property type="evidence" value="ECO:0007669"/>
    <property type="project" value="UniProtKB-KW"/>
</dbReference>
<proteinExistence type="inferred from homology"/>
<keyword evidence="3 6" id="KW-0227">DNA damage</keyword>
<keyword evidence="4 6" id="KW-0378">Hydrolase</keyword>
<dbReference type="NCBIfam" id="TIGR00632">
    <property type="entry name" value="vsr"/>
    <property type="match status" value="1"/>
</dbReference>
<dbReference type="Gene3D" id="3.40.960.10">
    <property type="entry name" value="VSR Endonuclease"/>
    <property type="match status" value="1"/>
</dbReference>
<name>A0A327W6G9_9BACT</name>
<protein>
    <recommendedName>
        <fullName evidence="6">Very short patch repair endonuclease</fullName>
        <ecNumber evidence="6">3.1.-.-</ecNumber>
    </recommendedName>
</protein>
<evidence type="ECO:0000256" key="3">
    <source>
        <dbReference type="ARBA" id="ARBA00022763"/>
    </source>
</evidence>
<comment type="function">
    <text evidence="6">May nick specific sequences that contain T:G mispairs resulting from m5C-deamination.</text>
</comment>
<evidence type="ECO:0000256" key="4">
    <source>
        <dbReference type="ARBA" id="ARBA00022801"/>
    </source>
</evidence>
<dbReference type="EC" id="3.1.-.-" evidence="6"/>
<reference evidence="7 8" key="1">
    <citation type="submission" date="2018-06" db="EMBL/GenBank/DDBJ databases">
        <title>Genomic Encyclopedia of Archaeal and Bacterial Type Strains, Phase II (KMG-II): from individual species to whole genera.</title>
        <authorList>
            <person name="Goeker M."/>
        </authorList>
    </citation>
    <scope>NUCLEOTIDE SEQUENCE [LARGE SCALE GENOMIC DNA]</scope>
    <source>
        <strain evidence="7 8">DSM 29821</strain>
    </source>
</reference>
<dbReference type="Pfam" id="PF03852">
    <property type="entry name" value="Vsr"/>
    <property type="match status" value="1"/>
</dbReference>
<dbReference type="SUPFAM" id="SSF52980">
    <property type="entry name" value="Restriction endonuclease-like"/>
    <property type="match status" value="1"/>
</dbReference>